<keyword evidence="4" id="KW-0479">Metal-binding</keyword>
<reference evidence="10" key="2">
    <citation type="journal article" date="2024" name="Plant">
        <title>Genomic evolution and insights into agronomic trait innovations of Sesamum species.</title>
        <authorList>
            <person name="Miao H."/>
            <person name="Wang L."/>
            <person name="Qu L."/>
            <person name="Liu H."/>
            <person name="Sun Y."/>
            <person name="Le M."/>
            <person name="Wang Q."/>
            <person name="Wei S."/>
            <person name="Zheng Y."/>
            <person name="Lin W."/>
            <person name="Duan Y."/>
            <person name="Cao H."/>
            <person name="Xiong S."/>
            <person name="Wang X."/>
            <person name="Wei L."/>
            <person name="Li C."/>
            <person name="Ma Q."/>
            <person name="Ju M."/>
            <person name="Zhao R."/>
            <person name="Li G."/>
            <person name="Mu C."/>
            <person name="Tian Q."/>
            <person name="Mei H."/>
            <person name="Zhang T."/>
            <person name="Gao T."/>
            <person name="Zhang H."/>
        </authorList>
    </citation>
    <scope>NUCLEOTIDE SEQUENCE</scope>
    <source>
        <strain evidence="10">3651</strain>
    </source>
</reference>
<dbReference type="EC" id="2.3.2.27" evidence="2"/>
<evidence type="ECO:0000313" key="11">
    <source>
        <dbReference type="Proteomes" id="UP001293254"/>
    </source>
</evidence>
<evidence type="ECO:0000259" key="9">
    <source>
        <dbReference type="PROSITE" id="PS50089"/>
    </source>
</evidence>
<dbReference type="SUPFAM" id="SSF57850">
    <property type="entry name" value="RING/U-box"/>
    <property type="match status" value="1"/>
</dbReference>
<dbReference type="PANTHER" id="PTHR22937:SF163">
    <property type="entry name" value="RING-TYPE E3 UBIQUITIN TRANSFERASE"/>
    <property type="match status" value="1"/>
</dbReference>
<dbReference type="GO" id="GO:0061630">
    <property type="term" value="F:ubiquitin protein ligase activity"/>
    <property type="evidence" value="ECO:0007669"/>
    <property type="project" value="UniProtKB-EC"/>
</dbReference>
<accession>A0AAE1YV64</accession>
<feature type="domain" description="RING-type" evidence="9">
    <location>
        <begin position="124"/>
        <end position="167"/>
    </location>
</feature>
<dbReference type="AlphaFoldDB" id="A0AAE1YV64"/>
<comment type="caution">
    <text evidence="10">The sequence shown here is derived from an EMBL/GenBank/DDBJ whole genome shotgun (WGS) entry which is preliminary data.</text>
</comment>
<keyword evidence="5 8" id="KW-0863">Zinc-finger</keyword>
<dbReference type="PANTHER" id="PTHR22937">
    <property type="entry name" value="E3 UBIQUITIN-PROTEIN LIGASE RNF165"/>
    <property type="match status" value="1"/>
</dbReference>
<evidence type="ECO:0000256" key="5">
    <source>
        <dbReference type="ARBA" id="ARBA00022771"/>
    </source>
</evidence>
<dbReference type="PROSITE" id="PS50089">
    <property type="entry name" value="ZF_RING_2"/>
    <property type="match status" value="1"/>
</dbReference>
<dbReference type="InterPro" id="IPR013083">
    <property type="entry name" value="Znf_RING/FYVE/PHD"/>
</dbReference>
<keyword evidence="3" id="KW-0808">Transferase</keyword>
<dbReference type="GO" id="GO:0008270">
    <property type="term" value="F:zinc ion binding"/>
    <property type="evidence" value="ECO:0007669"/>
    <property type="project" value="UniProtKB-KW"/>
</dbReference>
<keyword evidence="11" id="KW-1185">Reference proteome</keyword>
<sequence>MMQEIILPHQFHSTAASGGARMAPGRFRSTLAPPNYYRLLPHQIINIPTNPAWTHPHGYLQIQERNDLDPNWIQEDETLILDIGMARPRENVERDGRLSERLILKYLKTSACREIDNDGEPKICVVCQDDLMCQENSSIGMLECGHEYHASCIRQWLQHKNICPLCKAVALPVRR</sequence>
<dbReference type="EMBL" id="JACGWO010000001">
    <property type="protein sequence ID" value="KAK4437125.1"/>
    <property type="molecule type" value="Genomic_DNA"/>
</dbReference>
<organism evidence="10 11">
    <name type="scientific">Sesamum alatum</name>
    <dbReference type="NCBI Taxonomy" id="300844"/>
    <lineage>
        <taxon>Eukaryota</taxon>
        <taxon>Viridiplantae</taxon>
        <taxon>Streptophyta</taxon>
        <taxon>Embryophyta</taxon>
        <taxon>Tracheophyta</taxon>
        <taxon>Spermatophyta</taxon>
        <taxon>Magnoliopsida</taxon>
        <taxon>eudicotyledons</taxon>
        <taxon>Gunneridae</taxon>
        <taxon>Pentapetalae</taxon>
        <taxon>asterids</taxon>
        <taxon>lamiids</taxon>
        <taxon>Lamiales</taxon>
        <taxon>Pedaliaceae</taxon>
        <taxon>Sesamum</taxon>
    </lineage>
</organism>
<evidence type="ECO:0000256" key="3">
    <source>
        <dbReference type="ARBA" id="ARBA00022679"/>
    </source>
</evidence>
<keyword evidence="6" id="KW-0833">Ubl conjugation pathway</keyword>
<dbReference type="InterPro" id="IPR045191">
    <property type="entry name" value="MBR1/2-like"/>
</dbReference>
<keyword evidence="7" id="KW-0862">Zinc</keyword>
<evidence type="ECO:0000256" key="7">
    <source>
        <dbReference type="ARBA" id="ARBA00022833"/>
    </source>
</evidence>
<name>A0AAE1YV64_9LAMI</name>
<evidence type="ECO:0000256" key="1">
    <source>
        <dbReference type="ARBA" id="ARBA00000900"/>
    </source>
</evidence>
<dbReference type="Proteomes" id="UP001293254">
    <property type="component" value="Unassembled WGS sequence"/>
</dbReference>
<evidence type="ECO:0000256" key="8">
    <source>
        <dbReference type="PROSITE-ProRule" id="PRU00175"/>
    </source>
</evidence>
<dbReference type="SMART" id="SM00184">
    <property type="entry name" value="RING"/>
    <property type="match status" value="1"/>
</dbReference>
<protein>
    <recommendedName>
        <fullName evidence="2">RING-type E3 ubiquitin transferase</fullName>
        <ecNumber evidence="2">2.3.2.27</ecNumber>
    </recommendedName>
</protein>
<dbReference type="Pfam" id="PF13639">
    <property type="entry name" value="zf-RING_2"/>
    <property type="match status" value="1"/>
</dbReference>
<evidence type="ECO:0000256" key="4">
    <source>
        <dbReference type="ARBA" id="ARBA00022723"/>
    </source>
</evidence>
<dbReference type="InterPro" id="IPR001841">
    <property type="entry name" value="Znf_RING"/>
</dbReference>
<dbReference type="Gene3D" id="3.30.40.10">
    <property type="entry name" value="Zinc/RING finger domain, C3HC4 (zinc finger)"/>
    <property type="match status" value="1"/>
</dbReference>
<comment type="catalytic activity">
    <reaction evidence="1">
        <text>S-ubiquitinyl-[E2 ubiquitin-conjugating enzyme]-L-cysteine + [acceptor protein]-L-lysine = [E2 ubiquitin-conjugating enzyme]-L-cysteine + N(6)-ubiquitinyl-[acceptor protein]-L-lysine.</text>
        <dbReference type="EC" id="2.3.2.27"/>
    </reaction>
</comment>
<reference evidence="10" key="1">
    <citation type="submission" date="2020-06" db="EMBL/GenBank/DDBJ databases">
        <authorList>
            <person name="Li T."/>
            <person name="Hu X."/>
            <person name="Zhang T."/>
            <person name="Song X."/>
            <person name="Zhang H."/>
            <person name="Dai N."/>
            <person name="Sheng W."/>
            <person name="Hou X."/>
            <person name="Wei L."/>
        </authorList>
    </citation>
    <scope>NUCLEOTIDE SEQUENCE</scope>
    <source>
        <strain evidence="10">3651</strain>
        <tissue evidence="10">Leaf</tissue>
    </source>
</reference>
<evidence type="ECO:0000256" key="2">
    <source>
        <dbReference type="ARBA" id="ARBA00012483"/>
    </source>
</evidence>
<evidence type="ECO:0000313" key="10">
    <source>
        <dbReference type="EMBL" id="KAK4437125.1"/>
    </source>
</evidence>
<evidence type="ECO:0000256" key="6">
    <source>
        <dbReference type="ARBA" id="ARBA00022786"/>
    </source>
</evidence>
<gene>
    <name evidence="10" type="ORF">Salat_0046400</name>
</gene>
<proteinExistence type="predicted"/>